<dbReference type="AlphaFoldDB" id="A0A7Y2ECK9"/>
<sequence length="346" mass="37004">DESGYIEAIGQKAASEAINQAKVEVAEAVKVGSIGEAVANREQAVEVSNQSAESAMGQKAAERNQRVAIAQLEAEGIAGEADSNKEKEIAIATQGALAAQGKKEADAKLRIKVASLEAEAVEGENSSKASIADYNANLAERKAEAQRRGDVALAEAQRDVLRAEKEREVALLEKEQLAHQEVEKAKIQVDAEAEAERIRRVARGEADAILAKYTAESEGIEKVLRAKAMGYQQLIEICGDRKDLAPALLMVEQLPELVSEQVKAIQNLKIDKITVWDSAGGDGVNGSSTAGFLKSLIGSLPPMHELAAQAGIDLPEVLGKVEDPRRRRKSSNGQPPRESEADTKTE</sequence>
<dbReference type="Proteomes" id="UP000547674">
    <property type="component" value="Unassembled WGS sequence"/>
</dbReference>
<dbReference type="PANTHER" id="PTHR13806:SF31">
    <property type="entry name" value="FLOTILLIN-LIKE PROTEIN 1-RELATED"/>
    <property type="match status" value="1"/>
</dbReference>
<dbReference type="InterPro" id="IPR031905">
    <property type="entry name" value="Flotillin_C"/>
</dbReference>
<organism evidence="4 5">
    <name type="scientific">Eiseniibacteriota bacterium</name>
    <dbReference type="NCBI Taxonomy" id="2212470"/>
    <lineage>
        <taxon>Bacteria</taxon>
        <taxon>Candidatus Eiseniibacteriota</taxon>
    </lineage>
</organism>
<feature type="non-terminal residue" evidence="4">
    <location>
        <position position="1"/>
    </location>
</feature>
<feature type="domain" description="Flotillin C-terminal" evidence="3">
    <location>
        <begin position="194"/>
        <end position="288"/>
    </location>
</feature>
<evidence type="ECO:0000256" key="2">
    <source>
        <dbReference type="SAM" id="MobiDB-lite"/>
    </source>
</evidence>
<feature type="coiled-coil region" evidence="1">
    <location>
        <begin position="153"/>
        <end position="180"/>
    </location>
</feature>
<dbReference type="GO" id="GO:0005886">
    <property type="term" value="C:plasma membrane"/>
    <property type="evidence" value="ECO:0007669"/>
    <property type="project" value="TreeGrafter"/>
</dbReference>
<protein>
    <submittedName>
        <fullName evidence="4">Flotillin family protein</fullName>
    </submittedName>
</protein>
<evidence type="ECO:0000313" key="5">
    <source>
        <dbReference type="Proteomes" id="UP000547674"/>
    </source>
</evidence>
<name>A0A7Y2ECK9_UNCEI</name>
<comment type="caution">
    <text evidence="4">The sequence shown here is derived from an EMBL/GenBank/DDBJ whole genome shotgun (WGS) entry which is preliminary data.</text>
</comment>
<gene>
    <name evidence="4" type="ORF">HKN21_11410</name>
</gene>
<keyword evidence="1" id="KW-0175">Coiled coil</keyword>
<evidence type="ECO:0000313" key="4">
    <source>
        <dbReference type="EMBL" id="NNF07359.1"/>
    </source>
</evidence>
<reference evidence="4 5" key="1">
    <citation type="submission" date="2020-03" db="EMBL/GenBank/DDBJ databases">
        <title>Metabolic flexibility allows generalist bacteria to become dominant in a frequently disturbed ecosystem.</title>
        <authorList>
            <person name="Chen Y.-J."/>
            <person name="Leung P.M."/>
            <person name="Bay S.K."/>
            <person name="Hugenholtz P."/>
            <person name="Kessler A.J."/>
            <person name="Shelley G."/>
            <person name="Waite D.W."/>
            <person name="Cook P.L."/>
            <person name="Greening C."/>
        </authorList>
    </citation>
    <scope>NUCLEOTIDE SEQUENCE [LARGE SCALE GENOMIC DNA]</scope>
    <source>
        <strain evidence="4">SS_bin_28</strain>
    </source>
</reference>
<dbReference type="EMBL" id="JABDJR010000459">
    <property type="protein sequence ID" value="NNF07359.1"/>
    <property type="molecule type" value="Genomic_DNA"/>
</dbReference>
<accession>A0A7Y2ECK9</accession>
<proteinExistence type="predicted"/>
<feature type="region of interest" description="Disordered" evidence="2">
    <location>
        <begin position="317"/>
        <end position="346"/>
    </location>
</feature>
<dbReference type="PANTHER" id="PTHR13806">
    <property type="entry name" value="FLOTILLIN-RELATED"/>
    <property type="match status" value="1"/>
</dbReference>
<dbReference type="Pfam" id="PF15975">
    <property type="entry name" value="Flot"/>
    <property type="match status" value="1"/>
</dbReference>
<evidence type="ECO:0000259" key="3">
    <source>
        <dbReference type="Pfam" id="PF15975"/>
    </source>
</evidence>
<feature type="compositionally biased region" description="Basic and acidic residues" evidence="2">
    <location>
        <begin position="337"/>
        <end position="346"/>
    </location>
</feature>
<evidence type="ECO:0000256" key="1">
    <source>
        <dbReference type="SAM" id="Coils"/>
    </source>
</evidence>
<dbReference type="InterPro" id="IPR027705">
    <property type="entry name" value="Flotillin_fam"/>
</dbReference>